<feature type="transmembrane region" description="Helical" evidence="2">
    <location>
        <begin position="12"/>
        <end position="30"/>
    </location>
</feature>
<keyword evidence="2" id="KW-1133">Transmembrane helix</keyword>
<keyword evidence="2" id="KW-0472">Membrane</keyword>
<dbReference type="PANTHER" id="PTHR45138:SF5">
    <property type="entry name" value="BIFUNCTIONAL PERIPLASMIC SUBSTRATE BINDING PROTEIN_CYTOPLASMIC DIGUANYLATE CYCLASE"/>
    <property type="match status" value="1"/>
</dbReference>
<dbReference type="Gene3D" id="3.30.70.270">
    <property type="match status" value="1"/>
</dbReference>
<evidence type="ECO:0000313" key="5">
    <source>
        <dbReference type="Proteomes" id="UP000602284"/>
    </source>
</evidence>
<dbReference type="Proteomes" id="UP000602284">
    <property type="component" value="Unassembled WGS sequence"/>
</dbReference>
<feature type="transmembrane region" description="Helical" evidence="2">
    <location>
        <begin position="113"/>
        <end position="132"/>
    </location>
</feature>
<dbReference type="SUPFAM" id="SSF55073">
    <property type="entry name" value="Nucleotide cyclase"/>
    <property type="match status" value="1"/>
</dbReference>
<keyword evidence="1" id="KW-0175">Coiled coil</keyword>
<comment type="caution">
    <text evidence="4">The sequence shown here is derived from an EMBL/GenBank/DDBJ whole genome shotgun (WGS) entry which is preliminary data.</text>
</comment>
<dbReference type="InterPro" id="IPR043128">
    <property type="entry name" value="Rev_trsase/Diguanyl_cyclase"/>
</dbReference>
<accession>A0ABS1JG45</accession>
<dbReference type="PANTHER" id="PTHR45138">
    <property type="entry name" value="REGULATORY COMPONENTS OF SENSORY TRANSDUCTION SYSTEM"/>
    <property type="match status" value="1"/>
</dbReference>
<dbReference type="RefSeq" id="WP_201638206.1">
    <property type="nucleotide sequence ID" value="NZ_JAEQNB010000009.1"/>
</dbReference>
<sequence>MLPILRFLTNYEAFLVTSRSFFALLLLLYVRNPMMLGGFLYYIVTSLVMAFGYNRWEKRWPFWYSTVVVDLLMVSAMVYANGGLDSDLYYYYFLTMAMAAFAHRWSKVVNVSFTTAVNGLYLLTLLLAPGTISWRDLVFRAVMFFAVSTVFPMLSFIEFQRQLTAERERLASEEKDRLQREMESMNREVAEYAFDLHQMAVLDQLTKLHNHNYFHTRIVVETEKAKQHGKPVALVLFDIDNFKLVNDTYGHLVGDDVLRKIAAQMLLVSKGTYWVPCRVGGEELAVLLPESDLQAGFEAAETFRLEIEKLRVPIPTGELLNVSVSVGVSSFPESCNNHQQLIDRADQAMYAAKRSGKNRTVVYAEGMERCEVHS</sequence>
<name>A0ABS1JG45_9BACL</name>
<evidence type="ECO:0000259" key="3">
    <source>
        <dbReference type="PROSITE" id="PS50887"/>
    </source>
</evidence>
<evidence type="ECO:0000256" key="1">
    <source>
        <dbReference type="SAM" id="Coils"/>
    </source>
</evidence>
<protein>
    <submittedName>
        <fullName evidence="4">Diguanylate cyclase</fullName>
    </submittedName>
</protein>
<feature type="transmembrane region" description="Helical" evidence="2">
    <location>
        <begin position="62"/>
        <end position="82"/>
    </location>
</feature>
<feature type="coiled-coil region" evidence="1">
    <location>
        <begin position="168"/>
        <end position="195"/>
    </location>
</feature>
<proteinExistence type="predicted"/>
<dbReference type="EMBL" id="JAEQNB010000009">
    <property type="protein sequence ID" value="MBL0389205.1"/>
    <property type="molecule type" value="Genomic_DNA"/>
</dbReference>
<evidence type="ECO:0000313" key="4">
    <source>
        <dbReference type="EMBL" id="MBL0389205.1"/>
    </source>
</evidence>
<dbReference type="SMART" id="SM00267">
    <property type="entry name" value="GGDEF"/>
    <property type="match status" value="1"/>
</dbReference>
<dbReference type="Pfam" id="PF00990">
    <property type="entry name" value="GGDEF"/>
    <property type="match status" value="1"/>
</dbReference>
<gene>
    <name evidence="4" type="ORF">JJB07_21670</name>
</gene>
<keyword evidence="5" id="KW-1185">Reference proteome</keyword>
<evidence type="ECO:0000256" key="2">
    <source>
        <dbReference type="SAM" id="Phobius"/>
    </source>
</evidence>
<feature type="domain" description="GGDEF" evidence="3">
    <location>
        <begin position="230"/>
        <end position="365"/>
    </location>
</feature>
<keyword evidence="2" id="KW-0812">Transmembrane</keyword>
<dbReference type="InterPro" id="IPR000160">
    <property type="entry name" value="GGDEF_dom"/>
</dbReference>
<dbReference type="InterPro" id="IPR029787">
    <property type="entry name" value="Nucleotide_cyclase"/>
</dbReference>
<dbReference type="PROSITE" id="PS50887">
    <property type="entry name" value="GGDEF"/>
    <property type="match status" value="1"/>
</dbReference>
<feature type="transmembrane region" description="Helical" evidence="2">
    <location>
        <begin position="36"/>
        <end position="53"/>
    </location>
</feature>
<dbReference type="NCBIfam" id="TIGR00254">
    <property type="entry name" value="GGDEF"/>
    <property type="match status" value="1"/>
</dbReference>
<dbReference type="CDD" id="cd01949">
    <property type="entry name" value="GGDEF"/>
    <property type="match status" value="1"/>
</dbReference>
<dbReference type="InterPro" id="IPR050469">
    <property type="entry name" value="Diguanylate_Cyclase"/>
</dbReference>
<reference evidence="4 5" key="1">
    <citation type="submission" date="2021-01" db="EMBL/GenBank/DDBJ databases">
        <title>Tumebacillus sp. strain ITR2 16S ribosomal RNA gene Genome sequencing and assembly.</title>
        <authorList>
            <person name="Kang M."/>
        </authorList>
    </citation>
    <scope>NUCLEOTIDE SEQUENCE [LARGE SCALE GENOMIC DNA]</scope>
    <source>
        <strain evidence="4 5">ITR2</strain>
    </source>
</reference>
<organism evidence="4 5">
    <name type="scientific">Tumebacillus amylolyticus</name>
    <dbReference type="NCBI Taxonomy" id="2801339"/>
    <lineage>
        <taxon>Bacteria</taxon>
        <taxon>Bacillati</taxon>
        <taxon>Bacillota</taxon>
        <taxon>Bacilli</taxon>
        <taxon>Bacillales</taxon>
        <taxon>Alicyclobacillaceae</taxon>
        <taxon>Tumebacillus</taxon>
    </lineage>
</organism>
<feature type="transmembrane region" description="Helical" evidence="2">
    <location>
        <begin position="138"/>
        <end position="159"/>
    </location>
</feature>